<reference evidence="1" key="1">
    <citation type="submission" date="2022-08" db="EMBL/GenBank/DDBJ databases">
        <title>Genome Sequence of Lecanicillium fungicola.</title>
        <authorList>
            <person name="Buettner E."/>
        </authorList>
    </citation>
    <scope>NUCLEOTIDE SEQUENCE</scope>
    <source>
        <strain evidence="1">Babe33</strain>
    </source>
</reference>
<gene>
    <name evidence="1" type="ORF">NQ176_g510</name>
</gene>
<protein>
    <submittedName>
        <fullName evidence="1">Uncharacterized protein</fullName>
    </submittedName>
</protein>
<accession>A0ACC1NXL9</accession>
<organism evidence="1 2">
    <name type="scientific">Zarea fungicola</name>
    <dbReference type="NCBI Taxonomy" id="93591"/>
    <lineage>
        <taxon>Eukaryota</taxon>
        <taxon>Fungi</taxon>
        <taxon>Dikarya</taxon>
        <taxon>Ascomycota</taxon>
        <taxon>Pezizomycotina</taxon>
        <taxon>Sordariomycetes</taxon>
        <taxon>Hypocreomycetidae</taxon>
        <taxon>Hypocreales</taxon>
        <taxon>Cordycipitaceae</taxon>
        <taxon>Zarea</taxon>
    </lineage>
</organism>
<dbReference type="EMBL" id="JANJQO010000019">
    <property type="protein sequence ID" value="KAJ2983695.1"/>
    <property type="molecule type" value="Genomic_DNA"/>
</dbReference>
<name>A0ACC1NXL9_9HYPO</name>
<evidence type="ECO:0000313" key="2">
    <source>
        <dbReference type="Proteomes" id="UP001143910"/>
    </source>
</evidence>
<sequence length="164" mass="17618">MRVQDITSAALGLMSALSVTRAASLPAAAVETVGLVARETPACQAVLCITPNEKQCGLYVSYTNGKRSESVQTSSGGGRGCSFELLRKQTNHDGFWANLNFFGSSGLSIGYSQTGRSIKLGAATLSVENHDKLALQCENIFDIKGIDVDLSGWYYYANFNTQLY</sequence>
<comment type="caution">
    <text evidence="1">The sequence shown here is derived from an EMBL/GenBank/DDBJ whole genome shotgun (WGS) entry which is preliminary data.</text>
</comment>
<evidence type="ECO:0000313" key="1">
    <source>
        <dbReference type="EMBL" id="KAJ2983695.1"/>
    </source>
</evidence>
<dbReference type="Proteomes" id="UP001143910">
    <property type="component" value="Unassembled WGS sequence"/>
</dbReference>
<keyword evidence="2" id="KW-1185">Reference proteome</keyword>
<proteinExistence type="predicted"/>